<dbReference type="RefSeq" id="WP_199032417.1">
    <property type="nucleotide sequence ID" value="NZ_CATZLL010000003.1"/>
</dbReference>
<name>A0ABM9K0R9_9RALS</name>
<evidence type="ECO:0008006" key="4">
    <source>
        <dbReference type="Google" id="ProtNLM"/>
    </source>
</evidence>
<dbReference type="Pfam" id="PF07087">
    <property type="entry name" value="DUF1353"/>
    <property type="match status" value="1"/>
</dbReference>
<accession>A0ABM9K0R9</accession>
<feature type="chain" id="PRO_5045901748" description="DUF1353 domain-containing protein" evidence="1">
    <location>
        <begin position="25"/>
        <end position="251"/>
    </location>
</feature>
<dbReference type="Proteomes" id="UP001189757">
    <property type="component" value="Unassembled WGS sequence"/>
</dbReference>
<evidence type="ECO:0000313" key="2">
    <source>
        <dbReference type="EMBL" id="CAJ0810702.1"/>
    </source>
</evidence>
<dbReference type="EMBL" id="CATZLL010000003">
    <property type="protein sequence ID" value="CAJ0810702.1"/>
    <property type="molecule type" value="Genomic_DNA"/>
</dbReference>
<feature type="signal peptide" evidence="1">
    <location>
        <begin position="1"/>
        <end position="24"/>
    </location>
</feature>
<keyword evidence="3" id="KW-1185">Reference proteome</keyword>
<reference evidence="2 3" key="1">
    <citation type="submission" date="2023-07" db="EMBL/GenBank/DDBJ databases">
        <authorList>
            <person name="Peeters C."/>
        </authorList>
    </citation>
    <scope>NUCLEOTIDE SEQUENCE [LARGE SCALE GENOMIC DNA]</scope>
    <source>
        <strain evidence="2 3">LMG 18101</strain>
    </source>
</reference>
<comment type="caution">
    <text evidence="2">The sequence shown here is derived from an EMBL/GenBank/DDBJ whole genome shotgun (WGS) entry which is preliminary data.</text>
</comment>
<proteinExistence type="predicted"/>
<keyword evidence="1" id="KW-0732">Signal</keyword>
<sequence length="251" mass="27703">MQKRLLWVLSVGALSAAFISPSIAADEFGHFEGELLVKFMDNGRDVRLLQPYSYIDPAQRRWTAPKGFVSDGASIPKWAWSFVGGPLDDKYRNAAVIHDVGCVERKQKWEIVHLTFYNAMRAAGVSESLAKVMYAAVYHFGPRWTVTTLPKKYSSLGEALAYQSKATEEFRAYIQPGIQVSSAARQVAGDGTFANLPHPYYQLDVTIASPATQADEPPAEFAALKESIEKTDASLAQIRSFDLNAARAGQH</sequence>
<dbReference type="InterPro" id="IPR010767">
    <property type="entry name" value="Phage_CGC-2007_Cje0229"/>
</dbReference>
<evidence type="ECO:0000313" key="3">
    <source>
        <dbReference type="Proteomes" id="UP001189757"/>
    </source>
</evidence>
<protein>
    <recommendedName>
        <fullName evidence="4">DUF1353 domain-containing protein</fullName>
    </recommendedName>
</protein>
<organism evidence="2 3">
    <name type="scientific">Ralstonia flaminis</name>
    <dbReference type="NCBI Taxonomy" id="3058597"/>
    <lineage>
        <taxon>Bacteria</taxon>
        <taxon>Pseudomonadati</taxon>
        <taxon>Pseudomonadota</taxon>
        <taxon>Betaproteobacteria</taxon>
        <taxon>Burkholderiales</taxon>
        <taxon>Burkholderiaceae</taxon>
        <taxon>Ralstonia</taxon>
    </lineage>
</organism>
<evidence type="ECO:0000256" key="1">
    <source>
        <dbReference type="SAM" id="SignalP"/>
    </source>
</evidence>
<gene>
    <name evidence="2" type="ORF">LMG18101_00967</name>
</gene>